<dbReference type="Proteomes" id="UP000245712">
    <property type="component" value="Unassembled WGS sequence"/>
</dbReference>
<sequence length="103" mass="11736">MDLAKQLRTVGIRWRNRPRMPKYKDMRPWAQGIFFAVGGIESAYWCRKVREIAPYVENSANHAFFSVATLGSTVVLGLLAVQAAYFTGMAIQCGKYLQEKIFE</sequence>
<dbReference type="RefSeq" id="WP_116611860.1">
    <property type="nucleotide sequence ID" value="NZ_QEOB01000009.1"/>
</dbReference>
<dbReference type="EMBL" id="QEOB01000009">
    <property type="protein sequence ID" value="PVX82415.1"/>
    <property type="molecule type" value="Genomic_DNA"/>
</dbReference>
<evidence type="ECO:0000256" key="1">
    <source>
        <dbReference type="SAM" id="Phobius"/>
    </source>
</evidence>
<keyword evidence="1" id="KW-0812">Transmembrane</keyword>
<comment type="caution">
    <text evidence="2">The sequence shown here is derived from an EMBL/GenBank/DDBJ whole genome shotgun (WGS) entry which is preliminary data.</text>
</comment>
<evidence type="ECO:0000313" key="3">
    <source>
        <dbReference type="Proteomes" id="UP000245712"/>
    </source>
</evidence>
<keyword evidence="3" id="KW-1185">Reference proteome</keyword>
<gene>
    <name evidence="2" type="ORF">C7402_109269</name>
</gene>
<accession>A0ABX5KKM5</accession>
<evidence type="ECO:0000313" key="2">
    <source>
        <dbReference type="EMBL" id="PVX82415.1"/>
    </source>
</evidence>
<feature type="transmembrane region" description="Helical" evidence="1">
    <location>
        <begin position="65"/>
        <end position="86"/>
    </location>
</feature>
<name>A0ABX5KKM5_9BURK</name>
<protein>
    <submittedName>
        <fullName evidence="2">Uncharacterized protein</fullName>
    </submittedName>
</protein>
<organism evidence="2 3">
    <name type="scientific">Paraburkholderia unamae</name>
    <dbReference type="NCBI Taxonomy" id="219649"/>
    <lineage>
        <taxon>Bacteria</taxon>
        <taxon>Pseudomonadati</taxon>
        <taxon>Pseudomonadota</taxon>
        <taxon>Betaproteobacteria</taxon>
        <taxon>Burkholderiales</taxon>
        <taxon>Burkholderiaceae</taxon>
        <taxon>Paraburkholderia</taxon>
    </lineage>
</organism>
<reference evidence="2 3" key="1">
    <citation type="submission" date="2018-05" db="EMBL/GenBank/DDBJ databases">
        <title>Genomic Encyclopedia of Type Strains, Phase IV (KMG-V): Genome sequencing to study the core and pangenomes of soil and plant-associated prokaryotes.</title>
        <authorList>
            <person name="Whitman W."/>
        </authorList>
    </citation>
    <scope>NUCLEOTIDE SEQUENCE [LARGE SCALE GENOMIC DNA]</scope>
    <source>
        <strain evidence="2 3">SCZa-39</strain>
    </source>
</reference>
<keyword evidence="1" id="KW-0472">Membrane</keyword>
<keyword evidence="1" id="KW-1133">Transmembrane helix</keyword>
<proteinExistence type="predicted"/>